<comment type="caution">
    <text evidence="1">The sequence shown here is derived from an EMBL/GenBank/DDBJ whole genome shotgun (WGS) entry which is preliminary data.</text>
</comment>
<dbReference type="GO" id="GO:0008270">
    <property type="term" value="F:zinc ion binding"/>
    <property type="evidence" value="ECO:0007669"/>
    <property type="project" value="InterPro"/>
</dbReference>
<dbReference type="GO" id="GO:0003676">
    <property type="term" value="F:nucleic acid binding"/>
    <property type="evidence" value="ECO:0007669"/>
    <property type="project" value="InterPro"/>
</dbReference>
<dbReference type="InterPro" id="IPR036875">
    <property type="entry name" value="Znf_CCHC_sf"/>
</dbReference>
<dbReference type="AlphaFoldDB" id="A0A371GWP4"/>
<accession>A0A371GWP4</accession>
<dbReference type="EMBL" id="QJKJ01004243">
    <property type="protein sequence ID" value="RDX94968.1"/>
    <property type="molecule type" value="Genomic_DNA"/>
</dbReference>
<proteinExistence type="predicted"/>
<protein>
    <recommendedName>
        <fullName evidence="3">CCHC-type domain-containing protein</fullName>
    </recommendedName>
</protein>
<keyword evidence="2" id="KW-1185">Reference proteome</keyword>
<reference evidence="1" key="1">
    <citation type="submission" date="2018-05" db="EMBL/GenBank/DDBJ databases">
        <title>Draft genome of Mucuna pruriens seed.</title>
        <authorList>
            <person name="Nnadi N.E."/>
            <person name="Vos R."/>
            <person name="Hasami M.H."/>
            <person name="Devisetty U.K."/>
            <person name="Aguiy J.C."/>
        </authorList>
    </citation>
    <scope>NUCLEOTIDE SEQUENCE [LARGE SCALE GENOMIC DNA]</scope>
    <source>
        <strain evidence="1">JCA_2017</strain>
    </source>
</reference>
<evidence type="ECO:0000313" key="1">
    <source>
        <dbReference type="EMBL" id="RDX94968.1"/>
    </source>
</evidence>
<dbReference type="STRING" id="157652.A0A371GWP4"/>
<evidence type="ECO:0000313" key="2">
    <source>
        <dbReference type="Proteomes" id="UP000257109"/>
    </source>
</evidence>
<feature type="non-terminal residue" evidence="1">
    <location>
        <position position="1"/>
    </location>
</feature>
<dbReference type="OrthoDB" id="1432452at2759"/>
<dbReference type="Proteomes" id="UP000257109">
    <property type="component" value="Unassembled WGS sequence"/>
</dbReference>
<sequence>MWKNKGRSKRKNYYKKFTKETKDKSQMVCYECKKPRHFKSECSSLEKEKEKKKKNTFFKKKKGLMEIMDDLDLSSSEEEDEEANICLVEKKTTNHLQTSYQELLSNSSSLSIGYKDLKKNFSKLSKEFDALHKETDLLKKENGSLKEEKDKNLSSVNTLEVNKKLQEEVIDLRQSLAKFVNGSKNLRKILKHEIHL</sequence>
<dbReference type="SUPFAM" id="SSF57756">
    <property type="entry name" value="Retrovirus zinc finger-like domains"/>
    <property type="match status" value="1"/>
</dbReference>
<gene>
    <name evidence="1" type="ORF">CR513_22579</name>
</gene>
<evidence type="ECO:0008006" key="3">
    <source>
        <dbReference type="Google" id="ProtNLM"/>
    </source>
</evidence>
<organism evidence="1 2">
    <name type="scientific">Mucuna pruriens</name>
    <name type="common">Velvet bean</name>
    <name type="synonym">Dolichos pruriens</name>
    <dbReference type="NCBI Taxonomy" id="157652"/>
    <lineage>
        <taxon>Eukaryota</taxon>
        <taxon>Viridiplantae</taxon>
        <taxon>Streptophyta</taxon>
        <taxon>Embryophyta</taxon>
        <taxon>Tracheophyta</taxon>
        <taxon>Spermatophyta</taxon>
        <taxon>Magnoliopsida</taxon>
        <taxon>eudicotyledons</taxon>
        <taxon>Gunneridae</taxon>
        <taxon>Pentapetalae</taxon>
        <taxon>rosids</taxon>
        <taxon>fabids</taxon>
        <taxon>Fabales</taxon>
        <taxon>Fabaceae</taxon>
        <taxon>Papilionoideae</taxon>
        <taxon>50 kb inversion clade</taxon>
        <taxon>NPAAA clade</taxon>
        <taxon>indigoferoid/millettioid clade</taxon>
        <taxon>Phaseoleae</taxon>
        <taxon>Mucuna</taxon>
    </lineage>
</organism>
<name>A0A371GWP4_MUCPR</name>